<dbReference type="PANTHER" id="PTHR48159:SF1">
    <property type="entry name" value="MEMBRANE-ASSOCIATED GIANT PROTEIN ANTIGEN, PUTATIVE-RELATED"/>
    <property type="match status" value="1"/>
</dbReference>
<proteinExistence type="predicted"/>
<dbReference type="EMBL" id="VSWC01000132">
    <property type="protein sequence ID" value="KAA1079356.1"/>
    <property type="molecule type" value="Genomic_DNA"/>
</dbReference>
<accession>A0A5B0MTG6</accession>
<keyword evidence="1" id="KW-0862">Zinc</keyword>
<feature type="domain" description="SWIM-type" evidence="2">
    <location>
        <begin position="209"/>
        <end position="250"/>
    </location>
</feature>
<organism evidence="3 4">
    <name type="scientific">Puccinia graminis f. sp. tritici</name>
    <dbReference type="NCBI Taxonomy" id="56615"/>
    <lineage>
        <taxon>Eukaryota</taxon>
        <taxon>Fungi</taxon>
        <taxon>Dikarya</taxon>
        <taxon>Basidiomycota</taxon>
        <taxon>Pucciniomycotina</taxon>
        <taxon>Pucciniomycetes</taxon>
        <taxon>Pucciniales</taxon>
        <taxon>Pucciniaceae</taxon>
        <taxon>Puccinia</taxon>
    </lineage>
</organism>
<evidence type="ECO:0000259" key="2">
    <source>
        <dbReference type="PROSITE" id="PS50966"/>
    </source>
</evidence>
<dbReference type="AlphaFoldDB" id="A0A5B0MTG6"/>
<evidence type="ECO:0000313" key="4">
    <source>
        <dbReference type="Proteomes" id="UP000324748"/>
    </source>
</evidence>
<dbReference type="Proteomes" id="UP000324748">
    <property type="component" value="Unassembled WGS sequence"/>
</dbReference>
<keyword evidence="4" id="KW-1185">Reference proteome</keyword>
<gene>
    <name evidence="3" type="ORF">PGT21_009134</name>
</gene>
<dbReference type="PANTHER" id="PTHR48159">
    <property type="entry name" value="MULE DOMAIN-CONTAINING PROTEIN"/>
    <property type="match status" value="1"/>
</dbReference>
<evidence type="ECO:0000313" key="3">
    <source>
        <dbReference type="EMBL" id="KAA1079356.1"/>
    </source>
</evidence>
<keyword evidence="1" id="KW-0863">Zinc-finger</keyword>
<dbReference type="PROSITE" id="PS50966">
    <property type="entry name" value="ZF_SWIM"/>
    <property type="match status" value="1"/>
</dbReference>
<dbReference type="InterPro" id="IPR007527">
    <property type="entry name" value="Znf_SWIM"/>
</dbReference>
<reference evidence="3 4" key="1">
    <citation type="submission" date="2019-05" db="EMBL/GenBank/DDBJ databases">
        <title>Emergence of the Ug99 lineage of the wheat stem rust pathogen through somatic hybridization.</title>
        <authorList>
            <person name="Li F."/>
            <person name="Upadhyaya N.M."/>
            <person name="Sperschneider J."/>
            <person name="Matny O."/>
            <person name="Nguyen-Phuc H."/>
            <person name="Mago R."/>
            <person name="Raley C."/>
            <person name="Miller M.E."/>
            <person name="Silverstein K.A.T."/>
            <person name="Henningsen E."/>
            <person name="Hirsch C.D."/>
            <person name="Visser B."/>
            <person name="Pretorius Z.A."/>
            <person name="Steffenson B.J."/>
            <person name="Schwessinger B."/>
            <person name="Dodds P.N."/>
            <person name="Figueroa M."/>
        </authorList>
    </citation>
    <scope>NUCLEOTIDE SEQUENCE [LARGE SCALE GENOMIC DNA]</scope>
    <source>
        <strain evidence="3">21-0</strain>
    </source>
</reference>
<dbReference type="GO" id="GO:0008270">
    <property type="term" value="F:zinc ion binding"/>
    <property type="evidence" value="ECO:0007669"/>
    <property type="project" value="UniProtKB-KW"/>
</dbReference>
<protein>
    <recommendedName>
        <fullName evidence="2">SWIM-type domain-containing protein</fullName>
    </recommendedName>
</protein>
<name>A0A5B0MTG6_PUCGR</name>
<keyword evidence="1" id="KW-0479">Metal-binding</keyword>
<sequence>MSDCALAIANAVTDAYRDLGDQAPKHYWCLFHVLKAFRKNAKSHLRQQADEAMNDFYQIVYCTSPPDTLIYLFFDKWKAISTPFVNYVLGQWITNLAYWGIHYRTGIHTNNYTEAWHAVLKKKYIPKERRRIDEVVQIFVDRVEVNYRWVHKKVENGFKPQRSNKFQQRAKALADSMTTNCFKLMGLKLFMTDTHYIISSFTNPLLQAYQVQFHKTGSSLRGHLSSCSCQHYFRYESACKHMYYLARVLRMLIVEGPVSLMIHPPEDSSTRICTAVIHEEVDSDVEILSEHQVSEVEHPSQFDCTSDIEIIQPRPPKRPIDACTLELPQTVKKPRKRRSALTSSAPLVTSITGTTTTLAQHTHLIATIARSSSNTVLDTFEQERLRINLLSLSSGRLALKETFEIMKIPKNRKEIATLASPMTLEEFMLGMYAILRMVQESCPGSSLSRPSEITGASNANRMNRKGLMTLIEEMQKEAWGFLKQVHGLLNESKYRESLSSRSTAEHVEKFRDQCHAMRSLIEEHCPSHGKRTQLR</sequence>
<dbReference type="OrthoDB" id="2495412at2759"/>
<evidence type="ECO:0000256" key="1">
    <source>
        <dbReference type="PROSITE-ProRule" id="PRU00325"/>
    </source>
</evidence>
<comment type="caution">
    <text evidence="3">The sequence shown here is derived from an EMBL/GenBank/DDBJ whole genome shotgun (WGS) entry which is preliminary data.</text>
</comment>